<dbReference type="InterPro" id="IPR000182">
    <property type="entry name" value="GNAT_dom"/>
</dbReference>
<feature type="domain" description="N-acetyltransferase" evidence="1">
    <location>
        <begin position="53"/>
        <end position="215"/>
    </location>
</feature>
<sequence>MTTPINRFRAAVAAHLGQALTPDIAAAIEAATWFQPAAHLPTFEPAEYRGYVIGVERFTAALPELHQLHVLHWRETEKHRHGLPLNPDYALMAEHERAGRLLQFTVRRDGVLVGNLRMYLGVSAHSGTPFAVFPTRTREPAAEEDTLFLHPEHRGGFLAVQLLRYAEHVLVALGMREIRADSKLINRADVLMRRLGYQPFALKFVKIIEGETHVC</sequence>
<dbReference type="InterPro" id="IPR016181">
    <property type="entry name" value="Acyl_CoA_acyltransferase"/>
</dbReference>
<reference evidence="2" key="1">
    <citation type="submission" date="2022-05" db="EMBL/GenBank/DDBJ databases">
        <title>An RpoN-dependent PEP-CTERM gene is involved in floc formation of an Aquincola tertiaricarbonis strain.</title>
        <authorList>
            <person name="Qiu D."/>
            <person name="Xia M."/>
        </authorList>
    </citation>
    <scope>NUCLEOTIDE SEQUENCE</scope>
    <source>
        <strain evidence="2">RN12</strain>
    </source>
</reference>
<organism evidence="2 3">
    <name type="scientific">Aquincola tertiaricarbonis</name>
    <dbReference type="NCBI Taxonomy" id="391953"/>
    <lineage>
        <taxon>Bacteria</taxon>
        <taxon>Pseudomonadati</taxon>
        <taxon>Pseudomonadota</taxon>
        <taxon>Betaproteobacteria</taxon>
        <taxon>Burkholderiales</taxon>
        <taxon>Sphaerotilaceae</taxon>
        <taxon>Aquincola</taxon>
    </lineage>
</organism>
<protein>
    <submittedName>
        <fullName evidence="2">GNAT family N-acetyltransferase</fullName>
    </submittedName>
</protein>
<evidence type="ECO:0000313" key="2">
    <source>
        <dbReference type="EMBL" id="URI08920.1"/>
    </source>
</evidence>
<dbReference type="Gene3D" id="3.40.630.30">
    <property type="match status" value="1"/>
</dbReference>
<dbReference type="RefSeq" id="WP_250197138.1">
    <property type="nucleotide sequence ID" value="NZ_CP097636.1"/>
</dbReference>
<accession>A0ABY4S8F0</accession>
<evidence type="ECO:0000313" key="3">
    <source>
        <dbReference type="Proteomes" id="UP001056201"/>
    </source>
</evidence>
<dbReference type="PROSITE" id="PS51186">
    <property type="entry name" value="GNAT"/>
    <property type="match status" value="1"/>
</dbReference>
<dbReference type="Proteomes" id="UP001056201">
    <property type="component" value="Chromosome 2"/>
</dbReference>
<evidence type="ECO:0000259" key="1">
    <source>
        <dbReference type="PROSITE" id="PS51186"/>
    </source>
</evidence>
<gene>
    <name evidence="2" type="ORF">MW290_25465</name>
</gene>
<dbReference type="SUPFAM" id="SSF55729">
    <property type="entry name" value="Acyl-CoA N-acyltransferases (Nat)"/>
    <property type="match status" value="1"/>
</dbReference>
<proteinExistence type="predicted"/>
<dbReference type="Pfam" id="PF00583">
    <property type="entry name" value="Acetyltransf_1"/>
    <property type="match status" value="1"/>
</dbReference>
<name>A0ABY4S8F0_AQUTE</name>
<keyword evidence="3" id="KW-1185">Reference proteome</keyword>
<dbReference type="EMBL" id="CP097636">
    <property type="protein sequence ID" value="URI08920.1"/>
    <property type="molecule type" value="Genomic_DNA"/>
</dbReference>